<dbReference type="InterPro" id="IPR002347">
    <property type="entry name" value="SDR_fam"/>
</dbReference>
<evidence type="ECO:0000256" key="3">
    <source>
        <dbReference type="ARBA" id="ARBA00023002"/>
    </source>
</evidence>
<name>A0ABR2I1G2_9PEZI</name>
<dbReference type="PRINTS" id="PR00080">
    <property type="entry name" value="SDRFAMILY"/>
</dbReference>
<dbReference type="Pfam" id="PF13561">
    <property type="entry name" value="adh_short_C2"/>
    <property type="match status" value="1"/>
</dbReference>
<dbReference type="SUPFAM" id="SSF51735">
    <property type="entry name" value="NAD(P)-binding Rossmann-fold domains"/>
    <property type="match status" value="1"/>
</dbReference>
<comment type="caution">
    <text evidence="4">The sequence shown here is derived from an EMBL/GenBank/DDBJ whole genome shotgun (WGS) entry which is preliminary data.</text>
</comment>
<gene>
    <name evidence="4" type="ORF">PGQ11_012078</name>
</gene>
<dbReference type="PROSITE" id="PS00061">
    <property type="entry name" value="ADH_SHORT"/>
    <property type="match status" value="1"/>
</dbReference>
<evidence type="ECO:0000256" key="1">
    <source>
        <dbReference type="ARBA" id="ARBA00006484"/>
    </source>
</evidence>
<accession>A0ABR2I1G2</accession>
<organism evidence="4 5">
    <name type="scientific">Apiospora arundinis</name>
    <dbReference type="NCBI Taxonomy" id="335852"/>
    <lineage>
        <taxon>Eukaryota</taxon>
        <taxon>Fungi</taxon>
        <taxon>Dikarya</taxon>
        <taxon>Ascomycota</taxon>
        <taxon>Pezizomycotina</taxon>
        <taxon>Sordariomycetes</taxon>
        <taxon>Xylariomycetidae</taxon>
        <taxon>Amphisphaeriales</taxon>
        <taxon>Apiosporaceae</taxon>
        <taxon>Apiospora</taxon>
    </lineage>
</organism>
<sequence length="250" mass="26504">MSLEGKVFALSGAARGIGLATAQILSKKGATVCVADVNPDQLKKTEEYFNALNVPFSVTKVDVTKRDEVDSWINGVVDKYGKLDGAANCAGIIGKHHGLRAVAELEDNEWHQIMAVNLTGTMYCLRAELQKVVDGGSIVNVSSIQGIQGFALHGAYSASKHGVIGLTKAAAKEVGPRQIRVNAVAPGAIYTPLMQENWELLNRPADAPFDDGATFGRQGTAVEAANVIVFLLSPESKYVSGSVYSVDGAW</sequence>
<dbReference type="InterPro" id="IPR020904">
    <property type="entry name" value="Sc_DH/Rdtase_CS"/>
</dbReference>
<protein>
    <submittedName>
        <fullName evidence="4">Short-chain dehydrogenase</fullName>
    </submittedName>
</protein>
<evidence type="ECO:0000313" key="5">
    <source>
        <dbReference type="Proteomes" id="UP001390339"/>
    </source>
</evidence>
<dbReference type="InterPro" id="IPR036291">
    <property type="entry name" value="NAD(P)-bd_dom_sf"/>
</dbReference>
<dbReference type="Gene3D" id="3.40.50.720">
    <property type="entry name" value="NAD(P)-binding Rossmann-like Domain"/>
    <property type="match status" value="1"/>
</dbReference>
<keyword evidence="2" id="KW-0521">NADP</keyword>
<comment type="similarity">
    <text evidence="1">Belongs to the short-chain dehydrogenases/reductases (SDR) family.</text>
</comment>
<dbReference type="PRINTS" id="PR00081">
    <property type="entry name" value="GDHRDH"/>
</dbReference>
<reference evidence="4 5" key="1">
    <citation type="journal article" date="2024" name="IMA Fungus">
        <title>Apiospora arundinis, a panoply of carbohydrate-active enzymes and secondary metabolites.</title>
        <authorList>
            <person name="Sorensen T."/>
            <person name="Petersen C."/>
            <person name="Muurmann A.T."/>
            <person name="Christiansen J.V."/>
            <person name="Brundto M.L."/>
            <person name="Overgaard C.K."/>
            <person name="Boysen A.T."/>
            <person name="Wollenberg R.D."/>
            <person name="Larsen T.O."/>
            <person name="Sorensen J.L."/>
            <person name="Nielsen K.L."/>
            <person name="Sondergaard T.E."/>
        </authorList>
    </citation>
    <scope>NUCLEOTIDE SEQUENCE [LARGE SCALE GENOMIC DNA]</scope>
    <source>
        <strain evidence="4 5">AAU 773</strain>
    </source>
</reference>
<dbReference type="PANTHER" id="PTHR24321">
    <property type="entry name" value="DEHYDROGENASES, SHORT CHAIN"/>
    <property type="match status" value="1"/>
</dbReference>
<keyword evidence="3" id="KW-0560">Oxidoreductase</keyword>
<proteinExistence type="inferred from homology"/>
<evidence type="ECO:0000256" key="2">
    <source>
        <dbReference type="ARBA" id="ARBA00022857"/>
    </source>
</evidence>
<dbReference type="EMBL" id="JAPCWZ010000007">
    <property type="protein sequence ID" value="KAK8856166.1"/>
    <property type="molecule type" value="Genomic_DNA"/>
</dbReference>
<evidence type="ECO:0000313" key="4">
    <source>
        <dbReference type="EMBL" id="KAK8856166.1"/>
    </source>
</evidence>
<dbReference type="CDD" id="cd05233">
    <property type="entry name" value="SDR_c"/>
    <property type="match status" value="1"/>
</dbReference>
<dbReference type="Proteomes" id="UP001390339">
    <property type="component" value="Unassembled WGS sequence"/>
</dbReference>
<dbReference type="PANTHER" id="PTHR24321:SF8">
    <property type="entry name" value="ESTRADIOL 17-BETA-DEHYDROGENASE 8-RELATED"/>
    <property type="match status" value="1"/>
</dbReference>
<keyword evidence="5" id="KW-1185">Reference proteome</keyword>